<proteinExistence type="inferred from homology"/>
<dbReference type="PANTHER" id="PTHR30290:SF10">
    <property type="entry name" value="PERIPLASMIC OLIGOPEPTIDE-BINDING PROTEIN-RELATED"/>
    <property type="match status" value="1"/>
</dbReference>
<evidence type="ECO:0000256" key="2">
    <source>
        <dbReference type="ARBA" id="ARBA00005695"/>
    </source>
</evidence>
<comment type="subcellular location">
    <subcellularLocation>
        <location evidence="1">Periplasm</location>
    </subcellularLocation>
</comment>
<dbReference type="FunFam" id="3.90.76.10:FF:000001">
    <property type="entry name" value="Oligopeptide ABC transporter substrate-binding protein"/>
    <property type="match status" value="1"/>
</dbReference>
<dbReference type="GO" id="GO:0043190">
    <property type="term" value="C:ATP-binding cassette (ABC) transporter complex"/>
    <property type="evidence" value="ECO:0007669"/>
    <property type="project" value="InterPro"/>
</dbReference>
<comment type="similarity">
    <text evidence="2">Belongs to the bacterial solute-binding protein 5 family.</text>
</comment>
<evidence type="ECO:0000256" key="1">
    <source>
        <dbReference type="ARBA" id="ARBA00004418"/>
    </source>
</evidence>
<dbReference type="PIRSF" id="PIRSF002741">
    <property type="entry name" value="MppA"/>
    <property type="match status" value="1"/>
</dbReference>
<reference evidence="6 7" key="1">
    <citation type="submission" date="2019-03" db="EMBL/GenBank/DDBJ databases">
        <authorList>
            <person name="Kox A.R. M."/>
        </authorList>
    </citation>
    <scope>NUCLEOTIDE SEQUENCE [LARGE SCALE GENOMIC DNA]</scope>
    <source>
        <strain evidence="6">MTUNDRAET4 annotated genome</strain>
    </source>
</reference>
<name>A0A4U8YV98_METTU</name>
<dbReference type="CDD" id="cd08504">
    <property type="entry name" value="PBP2_OppA"/>
    <property type="match status" value="1"/>
</dbReference>
<dbReference type="InterPro" id="IPR000914">
    <property type="entry name" value="SBP_5_dom"/>
</dbReference>
<dbReference type="GO" id="GO:1904680">
    <property type="term" value="F:peptide transmembrane transporter activity"/>
    <property type="evidence" value="ECO:0007669"/>
    <property type="project" value="TreeGrafter"/>
</dbReference>
<dbReference type="Proteomes" id="UP000294360">
    <property type="component" value="Chromosome"/>
</dbReference>
<evidence type="ECO:0000313" key="6">
    <source>
        <dbReference type="EMBL" id="VFU07243.1"/>
    </source>
</evidence>
<keyword evidence="4" id="KW-0732">Signal</keyword>
<dbReference type="InterPro" id="IPR039424">
    <property type="entry name" value="SBP_5"/>
</dbReference>
<dbReference type="SUPFAM" id="SSF53850">
    <property type="entry name" value="Periplasmic binding protein-like II"/>
    <property type="match status" value="1"/>
</dbReference>
<dbReference type="GO" id="GO:0015833">
    <property type="term" value="P:peptide transport"/>
    <property type="evidence" value="ECO:0007669"/>
    <property type="project" value="TreeGrafter"/>
</dbReference>
<feature type="domain" description="Solute-binding protein family 5" evidence="5">
    <location>
        <begin position="79"/>
        <end position="455"/>
    </location>
</feature>
<evidence type="ECO:0000259" key="5">
    <source>
        <dbReference type="Pfam" id="PF00496"/>
    </source>
</evidence>
<gene>
    <name evidence="6" type="ORF">MTUNDRAET4_0350</name>
</gene>
<organism evidence="6 7">
    <name type="scientific">Methylocella tundrae</name>
    <dbReference type="NCBI Taxonomy" id="227605"/>
    <lineage>
        <taxon>Bacteria</taxon>
        <taxon>Pseudomonadati</taxon>
        <taxon>Pseudomonadota</taxon>
        <taxon>Alphaproteobacteria</taxon>
        <taxon>Hyphomicrobiales</taxon>
        <taxon>Beijerinckiaceae</taxon>
        <taxon>Methylocella</taxon>
    </lineage>
</organism>
<dbReference type="InterPro" id="IPR030678">
    <property type="entry name" value="Peptide/Ni-bd"/>
</dbReference>
<accession>A0A4U8YV98</accession>
<keyword evidence="3" id="KW-0813">Transport</keyword>
<dbReference type="EMBL" id="LR536450">
    <property type="protein sequence ID" value="VFU07243.1"/>
    <property type="molecule type" value="Genomic_DNA"/>
</dbReference>
<dbReference type="Pfam" id="PF00496">
    <property type="entry name" value="SBP_bac_5"/>
    <property type="match status" value="1"/>
</dbReference>
<protein>
    <submittedName>
        <fullName evidence="6">ABC transporter substrate-binding protein</fullName>
    </submittedName>
</protein>
<evidence type="ECO:0000256" key="3">
    <source>
        <dbReference type="ARBA" id="ARBA00022448"/>
    </source>
</evidence>
<sequence length="539" mass="59402">MASCWKPPERIMALISRGLLMVALLLCLGGASHAEMVWRRGALGDPGSLDPHKATTLIENNVLEDLFEGLVSRDAHGALVPGVAESWSVSQDGVVYVFRLRPDAKWSNGEAVTADDFVFAFRRLMAPRTGAPYASILYTLKNAEKVNKGEVAPEALGVRALAEGRLEITLERPTPYFLEQLAHFTAKPLHRKSIEAFGADFAHPQHLVTNGPFTLQKFIPNDSIVLVKNPHYHDADEVALDREVFIPLEDRSAALRRFMAGEIDSYDEVPVEEIAFVRKNLGEALRISPNLGACFYAFDTRRAPFSDVRVRQALSMAIDREFLAGRIWGGVMSPSYSFVPPGIASYGAPAEVSWKGLSLAQRREEARRLLREAGFGEGGKTLDVEIRFNNSGSHRATAVAIADMWTTIGVTTRLIGSDAATHYALLREKPSFDVARMSWYADYPDAQNFLFLGESGNQGLNVASFSSAAYDALMRKASGEGDPARRSAILHEAEALLLKEQPYLVLMDYRSSDLISPKLRGWEPNALDVHPGRYISIAP</sequence>
<evidence type="ECO:0000256" key="4">
    <source>
        <dbReference type="ARBA" id="ARBA00022729"/>
    </source>
</evidence>
<dbReference type="Gene3D" id="3.10.105.10">
    <property type="entry name" value="Dipeptide-binding Protein, Domain 3"/>
    <property type="match status" value="1"/>
</dbReference>
<dbReference type="KEGG" id="mtun:MTUNDRAET4_0350"/>
<dbReference type="Gene3D" id="3.90.76.10">
    <property type="entry name" value="Dipeptide-binding Protein, Domain 1"/>
    <property type="match status" value="1"/>
</dbReference>
<dbReference type="GO" id="GO:0030288">
    <property type="term" value="C:outer membrane-bounded periplasmic space"/>
    <property type="evidence" value="ECO:0007669"/>
    <property type="project" value="UniProtKB-ARBA"/>
</dbReference>
<dbReference type="Gene3D" id="3.40.190.10">
    <property type="entry name" value="Periplasmic binding protein-like II"/>
    <property type="match status" value="1"/>
</dbReference>
<dbReference type="AlphaFoldDB" id="A0A4U8YV98"/>
<evidence type="ECO:0000313" key="7">
    <source>
        <dbReference type="Proteomes" id="UP000294360"/>
    </source>
</evidence>
<dbReference type="PANTHER" id="PTHR30290">
    <property type="entry name" value="PERIPLASMIC BINDING COMPONENT OF ABC TRANSPORTER"/>
    <property type="match status" value="1"/>
</dbReference>